<evidence type="ECO:0000256" key="1">
    <source>
        <dbReference type="RuleBase" id="RU102079"/>
    </source>
</evidence>
<proteinExistence type="predicted"/>
<keyword evidence="4" id="KW-1185">Reference proteome</keyword>
<evidence type="ECO:0000313" key="3">
    <source>
        <dbReference type="EMBL" id="TGZ82563.1"/>
    </source>
</evidence>
<organism evidence="3 4">
    <name type="scientific">Ascodesmis nigricans</name>
    <dbReference type="NCBI Taxonomy" id="341454"/>
    <lineage>
        <taxon>Eukaryota</taxon>
        <taxon>Fungi</taxon>
        <taxon>Dikarya</taxon>
        <taxon>Ascomycota</taxon>
        <taxon>Pezizomycotina</taxon>
        <taxon>Pezizomycetes</taxon>
        <taxon>Pezizales</taxon>
        <taxon>Ascodesmidaceae</taxon>
        <taxon>Ascodesmis</taxon>
    </lineage>
</organism>
<evidence type="ECO:0000313" key="4">
    <source>
        <dbReference type="Proteomes" id="UP000298138"/>
    </source>
</evidence>
<dbReference type="OrthoDB" id="167809at2759"/>
<dbReference type="Proteomes" id="UP000298138">
    <property type="component" value="Unassembled WGS sequence"/>
</dbReference>
<dbReference type="PANTHER" id="PTHR11346">
    <property type="entry name" value="GALECTIN"/>
    <property type="match status" value="1"/>
</dbReference>
<dbReference type="EMBL" id="ML220115">
    <property type="protein sequence ID" value="TGZ82563.1"/>
    <property type="molecule type" value="Genomic_DNA"/>
</dbReference>
<dbReference type="SMART" id="SM00276">
    <property type="entry name" value="GLECT"/>
    <property type="match status" value="1"/>
</dbReference>
<protein>
    <recommendedName>
        <fullName evidence="1">Galectin</fullName>
    </recommendedName>
</protein>
<dbReference type="InterPro" id="IPR013320">
    <property type="entry name" value="ConA-like_dom_sf"/>
</dbReference>
<name>A0A4S2N0S1_9PEZI</name>
<dbReference type="GO" id="GO:0030246">
    <property type="term" value="F:carbohydrate binding"/>
    <property type="evidence" value="ECO:0007669"/>
    <property type="project" value="UniProtKB-UniRule"/>
</dbReference>
<dbReference type="SMART" id="SM00908">
    <property type="entry name" value="Gal-bind_lectin"/>
    <property type="match status" value="1"/>
</dbReference>
<accession>A0A4S2N0S1</accession>
<evidence type="ECO:0000259" key="2">
    <source>
        <dbReference type="PROSITE" id="PS51304"/>
    </source>
</evidence>
<dbReference type="PROSITE" id="PS51304">
    <property type="entry name" value="GALECTIN"/>
    <property type="match status" value="1"/>
</dbReference>
<reference evidence="3 4" key="1">
    <citation type="submission" date="2019-04" db="EMBL/GenBank/DDBJ databases">
        <title>Comparative genomics and transcriptomics to analyze fruiting body development in filamentous ascomycetes.</title>
        <authorList>
            <consortium name="DOE Joint Genome Institute"/>
            <person name="Lutkenhaus R."/>
            <person name="Traeger S."/>
            <person name="Breuer J."/>
            <person name="Kuo A."/>
            <person name="Lipzen A."/>
            <person name="Pangilinan J."/>
            <person name="Dilworth D."/>
            <person name="Sandor L."/>
            <person name="Poggeler S."/>
            <person name="Barry K."/>
            <person name="Grigoriev I.V."/>
            <person name="Nowrousian M."/>
        </authorList>
    </citation>
    <scope>NUCLEOTIDE SEQUENCE [LARGE SCALE GENOMIC DNA]</scope>
    <source>
        <strain evidence="3 4">CBS 389.68</strain>
    </source>
</reference>
<dbReference type="SUPFAM" id="SSF49899">
    <property type="entry name" value="Concanavalin A-like lectins/glucanases"/>
    <property type="match status" value="1"/>
</dbReference>
<dbReference type="AlphaFoldDB" id="A0A4S2N0S1"/>
<dbReference type="PANTHER" id="PTHR11346:SF147">
    <property type="entry name" value="GALECTIN"/>
    <property type="match status" value="1"/>
</dbReference>
<dbReference type="Pfam" id="PF00337">
    <property type="entry name" value="Gal-bind_lectin"/>
    <property type="match status" value="1"/>
</dbReference>
<dbReference type="Gene3D" id="2.60.120.200">
    <property type="match status" value="1"/>
</dbReference>
<keyword evidence="1" id="KW-0430">Lectin</keyword>
<gene>
    <name evidence="3" type="ORF">EX30DRAFT_190317</name>
</gene>
<dbReference type="InParanoid" id="A0A4S2N0S1"/>
<sequence length="149" mass="16918">MVYYQLAINSTVQLKGPAPTDSVIVIQSSSLETHPSASSGFDNTHINLKNANGDILLTIAPRFSQNAIVFNSRTVNGNWGPEEREVLEGKFKTDTPSIVIYEHPDRYQVFFDFNPVKYYDKRIQGPTASVEYAINKETEYVYRVMSFEK</sequence>
<dbReference type="InterPro" id="IPR001079">
    <property type="entry name" value="Galectin_CRD"/>
</dbReference>
<feature type="domain" description="Galectin" evidence="2">
    <location>
        <begin position="10"/>
        <end position="149"/>
    </location>
</feature>
<dbReference type="InterPro" id="IPR044156">
    <property type="entry name" value="Galectin-like"/>
</dbReference>